<evidence type="ECO:0000256" key="2">
    <source>
        <dbReference type="ARBA" id="ARBA00022475"/>
    </source>
</evidence>
<sequence>MSTLALNSRLGAALALCRVSNLPTVWMNVLTAAFLSDPAGSAPYAAPVLLLAFSLSCFYCGGMAQNDLYDLDHDRVHQPFRPIAVGAIALGAARALTLASFAMGFACLLLAPHRAGAYAAVALVIVIWTYNRFHKRHPSTMFAMAGARLLVYIVTALALTGRVSARVEVAALAQASYVLALTAVARAERHTAAQRYRWPVVPWMLAAMPMVDGVVLAVLFTPVWLFVGAAGSALARAGQRRIRGD</sequence>
<name>A0A2N7VIP0_9BURK</name>
<comment type="subcellular location">
    <subcellularLocation>
        <location evidence="1">Membrane</location>
        <topology evidence="1">Multi-pass membrane protein</topology>
    </subcellularLocation>
</comment>
<evidence type="ECO:0000313" key="7">
    <source>
        <dbReference type="EMBL" id="PMS17008.1"/>
    </source>
</evidence>
<keyword evidence="7" id="KW-0808">Transferase</keyword>
<evidence type="ECO:0000256" key="5">
    <source>
        <dbReference type="ARBA" id="ARBA00023136"/>
    </source>
</evidence>
<evidence type="ECO:0000313" key="8">
    <source>
        <dbReference type="Proteomes" id="UP000235616"/>
    </source>
</evidence>
<keyword evidence="3 6" id="KW-0812">Transmembrane</keyword>
<evidence type="ECO:0000256" key="6">
    <source>
        <dbReference type="SAM" id="Phobius"/>
    </source>
</evidence>
<feature type="transmembrane region" description="Helical" evidence="6">
    <location>
        <begin position="45"/>
        <end position="62"/>
    </location>
</feature>
<protein>
    <submittedName>
        <fullName evidence="7">Prenyltransferase</fullName>
    </submittedName>
</protein>
<dbReference type="Proteomes" id="UP000235616">
    <property type="component" value="Unassembled WGS sequence"/>
</dbReference>
<dbReference type="InterPro" id="IPR050475">
    <property type="entry name" value="Prenyltransferase_related"/>
</dbReference>
<proteinExistence type="predicted"/>
<accession>A0A2N7VIP0</accession>
<dbReference type="GO" id="GO:0016020">
    <property type="term" value="C:membrane"/>
    <property type="evidence" value="ECO:0007669"/>
    <property type="project" value="UniProtKB-SubCell"/>
</dbReference>
<dbReference type="GO" id="GO:0016765">
    <property type="term" value="F:transferase activity, transferring alkyl or aryl (other than methyl) groups"/>
    <property type="evidence" value="ECO:0007669"/>
    <property type="project" value="InterPro"/>
</dbReference>
<feature type="transmembrane region" description="Helical" evidence="6">
    <location>
        <begin position="117"/>
        <end position="133"/>
    </location>
</feature>
<evidence type="ECO:0000256" key="3">
    <source>
        <dbReference type="ARBA" id="ARBA00022692"/>
    </source>
</evidence>
<evidence type="ECO:0000256" key="1">
    <source>
        <dbReference type="ARBA" id="ARBA00004141"/>
    </source>
</evidence>
<organism evidence="7 8">
    <name type="scientific">Trinickia dabaoshanensis</name>
    <dbReference type="NCBI Taxonomy" id="564714"/>
    <lineage>
        <taxon>Bacteria</taxon>
        <taxon>Pseudomonadati</taxon>
        <taxon>Pseudomonadota</taxon>
        <taxon>Betaproteobacteria</taxon>
        <taxon>Burkholderiales</taxon>
        <taxon>Burkholderiaceae</taxon>
        <taxon>Trinickia</taxon>
    </lineage>
</organism>
<keyword evidence="4 6" id="KW-1133">Transmembrane helix</keyword>
<dbReference type="EMBL" id="PNYA01000021">
    <property type="protein sequence ID" value="PMS17008.1"/>
    <property type="molecule type" value="Genomic_DNA"/>
</dbReference>
<feature type="transmembrane region" description="Helical" evidence="6">
    <location>
        <begin position="140"/>
        <end position="159"/>
    </location>
</feature>
<reference evidence="7 8" key="1">
    <citation type="submission" date="2018-01" db="EMBL/GenBank/DDBJ databases">
        <title>Whole genome analyses suggest that Burkholderia sensu lato contains two further novel genera in the rhizoxinica-symbiotica group Mycetohabitans gen. nov., and Trinickia gen. nov.: implications for the evolution of diazotrophy and nodulation in the Burkholderiaceae.</title>
        <authorList>
            <person name="Estrada-de los Santos P."/>
            <person name="Palmer M."/>
            <person name="Chavez-Ramirez B."/>
            <person name="Beukes C."/>
            <person name="Steenkamp E.T."/>
            <person name="Hirsch A.M."/>
            <person name="Manyaka P."/>
            <person name="Maluk M."/>
            <person name="Lafos M."/>
            <person name="Crook M."/>
            <person name="Gross E."/>
            <person name="Simon M.F."/>
            <person name="Bueno dos Reis Junior F."/>
            <person name="Poole P.S."/>
            <person name="Venter S.N."/>
            <person name="James E.K."/>
        </authorList>
    </citation>
    <scope>NUCLEOTIDE SEQUENCE [LARGE SCALE GENOMIC DNA]</scope>
    <source>
        <strain evidence="7 8">GIMN1.004</strain>
    </source>
</reference>
<dbReference type="PANTHER" id="PTHR42723">
    <property type="entry name" value="CHLOROPHYLL SYNTHASE"/>
    <property type="match status" value="1"/>
</dbReference>
<feature type="transmembrane region" description="Helical" evidence="6">
    <location>
        <begin position="83"/>
        <end position="111"/>
    </location>
</feature>
<keyword evidence="8" id="KW-1185">Reference proteome</keyword>
<comment type="caution">
    <text evidence="7">The sequence shown here is derived from an EMBL/GenBank/DDBJ whole genome shotgun (WGS) entry which is preliminary data.</text>
</comment>
<evidence type="ECO:0000256" key="4">
    <source>
        <dbReference type="ARBA" id="ARBA00022989"/>
    </source>
</evidence>
<dbReference type="InterPro" id="IPR000537">
    <property type="entry name" value="UbiA_prenyltransferase"/>
</dbReference>
<dbReference type="Gene3D" id="1.10.357.140">
    <property type="entry name" value="UbiA prenyltransferase"/>
    <property type="match status" value="1"/>
</dbReference>
<keyword evidence="5 6" id="KW-0472">Membrane</keyword>
<dbReference type="Pfam" id="PF01040">
    <property type="entry name" value="UbiA"/>
    <property type="match status" value="1"/>
</dbReference>
<keyword evidence="2" id="KW-1003">Cell membrane</keyword>
<dbReference type="InterPro" id="IPR044878">
    <property type="entry name" value="UbiA_sf"/>
</dbReference>
<feature type="transmembrane region" description="Helical" evidence="6">
    <location>
        <begin position="213"/>
        <end position="235"/>
    </location>
</feature>
<dbReference type="PANTHER" id="PTHR42723:SF1">
    <property type="entry name" value="CHLOROPHYLL SYNTHASE, CHLOROPLASTIC"/>
    <property type="match status" value="1"/>
</dbReference>
<dbReference type="RefSeq" id="WP_102647430.1">
    <property type="nucleotide sequence ID" value="NZ_PNYA01000021.1"/>
</dbReference>
<dbReference type="OrthoDB" id="508337at2"/>
<dbReference type="AlphaFoldDB" id="A0A2N7VIP0"/>
<gene>
    <name evidence="7" type="ORF">C0Z18_21315</name>
</gene>